<feature type="non-terminal residue" evidence="1">
    <location>
        <position position="36"/>
    </location>
</feature>
<dbReference type="AlphaFoldDB" id="A0A6J4RTK5"/>
<feature type="non-terminal residue" evidence="1">
    <location>
        <position position="1"/>
    </location>
</feature>
<proteinExistence type="predicted"/>
<protein>
    <submittedName>
        <fullName evidence="1">Uncharacterized protein</fullName>
    </submittedName>
</protein>
<sequence>GRVDVVAGREHDAAGRGRRVGADDDAVVGFGAVGPA</sequence>
<gene>
    <name evidence="1" type="ORF">AVDCRST_MAG85-429</name>
</gene>
<organism evidence="1">
    <name type="scientific">uncultured Solirubrobacteraceae bacterium</name>
    <dbReference type="NCBI Taxonomy" id="1162706"/>
    <lineage>
        <taxon>Bacteria</taxon>
        <taxon>Bacillati</taxon>
        <taxon>Actinomycetota</taxon>
        <taxon>Thermoleophilia</taxon>
        <taxon>Solirubrobacterales</taxon>
        <taxon>Solirubrobacteraceae</taxon>
        <taxon>environmental samples</taxon>
    </lineage>
</organism>
<dbReference type="EMBL" id="CADCVT010000047">
    <property type="protein sequence ID" value="CAA9477359.1"/>
    <property type="molecule type" value="Genomic_DNA"/>
</dbReference>
<name>A0A6J4RTK5_9ACTN</name>
<evidence type="ECO:0000313" key="1">
    <source>
        <dbReference type="EMBL" id="CAA9477359.1"/>
    </source>
</evidence>
<accession>A0A6J4RTK5</accession>
<reference evidence="1" key="1">
    <citation type="submission" date="2020-02" db="EMBL/GenBank/DDBJ databases">
        <authorList>
            <person name="Meier V. D."/>
        </authorList>
    </citation>
    <scope>NUCLEOTIDE SEQUENCE</scope>
    <source>
        <strain evidence="1">AVDCRST_MAG85</strain>
    </source>
</reference>